<name>A0A179D713_9BACT</name>
<comment type="subunit">
    <text evidence="7">Heterododecamer (2C3:3R2) of six catalytic PyrB chains organized as two trimers (C3), and six regulatory PyrI chains organized as three dimers (R2).</text>
</comment>
<evidence type="ECO:0000256" key="6">
    <source>
        <dbReference type="ARBA" id="ARBA00048859"/>
    </source>
</evidence>
<evidence type="ECO:0000259" key="9">
    <source>
        <dbReference type="Pfam" id="PF02729"/>
    </source>
</evidence>
<evidence type="ECO:0000256" key="2">
    <source>
        <dbReference type="ARBA" id="ARBA00008896"/>
    </source>
</evidence>
<dbReference type="PANTHER" id="PTHR45753:SF6">
    <property type="entry name" value="ASPARTATE CARBAMOYLTRANSFERASE"/>
    <property type="match status" value="1"/>
</dbReference>
<dbReference type="PRINTS" id="PR00100">
    <property type="entry name" value="AOTCASE"/>
</dbReference>
<evidence type="ECO:0000313" key="10">
    <source>
        <dbReference type="EMBL" id="OAQ21884.1"/>
    </source>
</evidence>
<keyword evidence="4 7" id="KW-0665">Pyrimidine biosynthesis</keyword>
<reference evidence="10 11" key="1">
    <citation type="submission" date="2016-04" db="EMBL/GenBank/DDBJ databases">
        <title>Genome analysis of Thermosulfurimonas dismutans, the first thermophilic sulfur-disproportionating bacterium of the phylum Thermodesulfobacteria.</title>
        <authorList>
            <person name="Mardanov A.V."/>
            <person name="Beletsky A.V."/>
            <person name="Kadnikov V.V."/>
            <person name="Slobodkin A.I."/>
            <person name="Ravin N.V."/>
        </authorList>
    </citation>
    <scope>NUCLEOTIDE SEQUENCE [LARGE SCALE GENOMIC DNA]</scope>
    <source>
        <strain evidence="10 11">S95</strain>
    </source>
</reference>
<feature type="binding site" evidence="7">
    <location>
        <position position="266"/>
    </location>
    <ligand>
        <name>carbamoyl phosphate</name>
        <dbReference type="ChEBI" id="CHEBI:58228"/>
    </ligand>
</feature>
<feature type="binding site" evidence="7">
    <location>
        <position position="267"/>
    </location>
    <ligand>
        <name>carbamoyl phosphate</name>
        <dbReference type="ChEBI" id="CHEBI:58228"/>
    </ligand>
</feature>
<evidence type="ECO:0000259" key="8">
    <source>
        <dbReference type="Pfam" id="PF00185"/>
    </source>
</evidence>
<comment type="caution">
    <text evidence="10">The sequence shown here is derived from an EMBL/GenBank/DDBJ whole genome shotgun (WGS) entry which is preliminary data.</text>
</comment>
<keyword evidence="3 7" id="KW-0808">Transferase</keyword>
<dbReference type="GO" id="GO:0004070">
    <property type="term" value="F:aspartate carbamoyltransferase activity"/>
    <property type="evidence" value="ECO:0007669"/>
    <property type="project" value="UniProtKB-UniRule"/>
</dbReference>
<dbReference type="InterPro" id="IPR006132">
    <property type="entry name" value="Asp/Orn_carbamoyltranf_P-bd"/>
</dbReference>
<feature type="binding site" evidence="7">
    <location>
        <position position="61"/>
    </location>
    <ligand>
        <name>carbamoyl phosphate</name>
        <dbReference type="ChEBI" id="CHEBI:58228"/>
    </ligand>
</feature>
<evidence type="ECO:0000256" key="3">
    <source>
        <dbReference type="ARBA" id="ARBA00022679"/>
    </source>
</evidence>
<protein>
    <recommendedName>
        <fullName evidence="7">Aspartate carbamoyltransferase</fullName>
        <ecNumber evidence="7">2.1.3.2</ecNumber>
    </recommendedName>
    <alternativeName>
        <fullName evidence="7">Aspartate transcarbamylase</fullName>
        <shortName evidence="7">ATCase</shortName>
    </alternativeName>
</protein>
<dbReference type="RefSeq" id="WP_068668748.1">
    <property type="nucleotide sequence ID" value="NZ_LWLG01000001.1"/>
</dbReference>
<dbReference type="Pfam" id="PF00185">
    <property type="entry name" value="OTCace"/>
    <property type="match status" value="1"/>
</dbReference>
<feature type="binding site" evidence="7">
    <location>
        <position position="171"/>
    </location>
    <ligand>
        <name>L-aspartate</name>
        <dbReference type="ChEBI" id="CHEBI:29991"/>
    </ligand>
</feature>
<dbReference type="Pfam" id="PF02729">
    <property type="entry name" value="OTCace_N"/>
    <property type="match status" value="1"/>
</dbReference>
<evidence type="ECO:0000256" key="4">
    <source>
        <dbReference type="ARBA" id="ARBA00022975"/>
    </source>
</evidence>
<comment type="similarity">
    <text evidence="2 7">Belongs to the aspartate/ornithine carbamoyltransferase superfamily. ATCase family.</text>
</comment>
<evidence type="ECO:0000256" key="7">
    <source>
        <dbReference type="HAMAP-Rule" id="MF_00001"/>
    </source>
</evidence>
<dbReference type="GO" id="GO:0006207">
    <property type="term" value="P:'de novo' pyrimidine nucleobase biosynthetic process"/>
    <property type="evidence" value="ECO:0007669"/>
    <property type="project" value="InterPro"/>
</dbReference>
<evidence type="ECO:0000256" key="1">
    <source>
        <dbReference type="ARBA" id="ARBA00004852"/>
    </source>
</evidence>
<feature type="domain" description="Aspartate/ornithine carbamoyltransferase carbamoyl-P binding" evidence="9">
    <location>
        <begin position="8"/>
        <end position="151"/>
    </location>
</feature>
<dbReference type="Gene3D" id="3.40.50.1370">
    <property type="entry name" value="Aspartate/ornithine carbamoyltransferase"/>
    <property type="match status" value="2"/>
</dbReference>
<dbReference type="InterPro" id="IPR002082">
    <property type="entry name" value="Asp_carbamoyltransf"/>
</dbReference>
<dbReference type="PANTHER" id="PTHR45753">
    <property type="entry name" value="ORNITHINE CARBAMOYLTRANSFERASE, MITOCHONDRIAL"/>
    <property type="match status" value="1"/>
</dbReference>
<dbReference type="SUPFAM" id="SSF53671">
    <property type="entry name" value="Aspartate/ornithine carbamoyltransferase"/>
    <property type="match status" value="1"/>
</dbReference>
<evidence type="ECO:0000313" key="11">
    <source>
        <dbReference type="Proteomes" id="UP000078390"/>
    </source>
</evidence>
<comment type="pathway">
    <text evidence="1 7">Pyrimidine metabolism; UMP biosynthesis via de novo pathway; (S)-dihydroorotate from bicarbonate: step 2/3.</text>
</comment>
<feature type="binding site" evidence="7">
    <location>
        <position position="141"/>
    </location>
    <ligand>
        <name>carbamoyl phosphate</name>
        <dbReference type="ChEBI" id="CHEBI:58228"/>
    </ligand>
</feature>
<comment type="function">
    <text evidence="5 7">Catalyzes the condensation of carbamoyl phosphate and aspartate to form carbamoyl aspartate and inorganic phosphate, the committed step in the de novo pyrimidine nucleotide biosynthesis pathway.</text>
</comment>
<evidence type="ECO:0000256" key="5">
    <source>
        <dbReference type="ARBA" id="ARBA00043884"/>
    </source>
</evidence>
<dbReference type="HAMAP" id="MF_00001">
    <property type="entry name" value="Asp_carb_tr"/>
    <property type="match status" value="1"/>
</dbReference>
<dbReference type="EC" id="2.1.3.2" evidence="7"/>
<dbReference type="InterPro" id="IPR006131">
    <property type="entry name" value="Asp_carbamoyltransf_Asp/Orn-bd"/>
</dbReference>
<feature type="binding site" evidence="7">
    <location>
        <position position="138"/>
    </location>
    <ligand>
        <name>carbamoyl phosphate</name>
        <dbReference type="ChEBI" id="CHEBI:58228"/>
    </ligand>
</feature>
<dbReference type="Proteomes" id="UP000078390">
    <property type="component" value="Unassembled WGS sequence"/>
</dbReference>
<dbReference type="InterPro" id="IPR006130">
    <property type="entry name" value="Asp/Orn_carbamoylTrfase"/>
</dbReference>
<gene>
    <name evidence="7" type="primary">pyrB</name>
    <name evidence="10" type="ORF">TDIS_0402</name>
</gene>
<dbReference type="InterPro" id="IPR036901">
    <property type="entry name" value="Asp/Orn_carbamoylTrfase_sf"/>
</dbReference>
<dbReference type="GO" id="GO:0044205">
    <property type="term" value="P:'de novo' UMP biosynthetic process"/>
    <property type="evidence" value="ECO:0007669"/>
    <property type="project" value="UniProtKB-UniRule"/>
</dbReference>
<sequence>MAVEFPHRHLLEIGPLSEEDIWTILKTAHNLKEVLKRPIPKVPTLRGKVVANLFFEPSTRTKLSFERAAKVLSAEVMNFSARGSSLEKGENLLDTVKNVEAMGPDLFVIRHPASGAPHFVARHVRAGVINAGDGFHEHPTQALLDLLTVWEKKGTLKGLKVAIIGDIRHSRVAHSDILAFRKMGAEVYVSGPGTLLPPEREALGAKVCLRLEEAVEGADVVMALRVQKERHGRPLFPNFHEYARYFGLNRRVLSLAAEGAILMHPGPINWGIELAPELEDFPGQVILDQVENGVAVRMALLLLLLKASET</sequence>
<feature type="binding site" evidence="7">
    <location>
        <position position="225"/>
    </location>
    <ligand>
        <name>L-aspartate</name>
        <dbReference type="ChEBI" id="CHEBI:29991"/>
    </ligand>
</feature>
<dbReference type="AlphaFoldDB" id="A0A179D713"/>
<dbReference type="OrthoDB" id="9774690at2"/>
<accession>A0A179D713</accession>
<dbReference type="PROSITE" id="PS00097">
    <property type="entry name" value="CARBAMOYLTRANSFERASE"/>
    <property type="match status" value="1"/>
</dbReference>
<dbReference type="GO" id="GO:0016597">
    <property type="term" value="F:amino acid binding"/>
    <property type="evidence" value="ECO:0007669"/>
    <property type="project" value="InterPro"/>
</dbReference>
<dbReference type="UniPathway" id="UPA00070">
    <property type="reaction ID" value="UER00116"/>
</dbReference>
<dbReference type="NCBIfam" id="NF002032">
    <property type="entry name" value="PRK00856.1"/>
    <property type="match status" value="1"/>
</dbReference>
<comment type="catalytic activity">
    <reaction evidence="6 7">
        <text>carbamoyl phosphate + L-aspartate = N-carbamoyl-L-aspartate + phosphate + H(+)</text>
        <dbReference type="Rhea" id="RHEA:20013"/>
        <dbReference type="ChEBI" id="CHEBI:15378"/>
        <dbReference type="ChEBI" id="CHEBI:29991"/>
        <dbReference type="ChEBI" id="CHEBI:32814"/>
        <dbReference type="ChEBI" id="CHEBI:43474"/>
        <dbReference type="ChEBI" id="CHEBI:58228"/>
        <dbReference type="EC" id="2.1.3.2"/>
    </reaction>
</comment>
<dbReference type="STRING" id="999894.TDIS_0402"/>
<organism evidence="10 11">
    <name type="scientific">Thermosulfurimonas dismutans</name>
    <dbReference type="NCBI Taxonomy" id="999894"/>
    <lineage>
        <taxon>Bacteria</taxon>
        <taxon>Pseudomonadati</taxon>
        <taxon>Thermodesulfobacteriota</taxon>
        <taxon>Thermodesulfobacteria</taxon>
        <taxon>Thermodesulfobacteriales</taxon>
        <taxon>Thermodesulfobacteriaceae</taxon>
        <taxon>Thermosulfurimonas</taxon>
    </lineage>
</organism>
<dbReference type="NCBIfam" id="TIGR00670">
    <property type="entry name" value="asp_carb_tr"/>
    <property type="match status" value="1"/>
</dbReference>
<feature type="binding site" evidence="7">
    <location>
        <position position="60"/>
    </location>
    <ligand>
        <name>carbamoyl phosphate</name>
        <dbReference type="ChEBI" id="CHEBI:58228"/>
    </ligand>
</feature>
<dbReference type="PATRIC" id="fig|999894.6.peg.402"/>
<feature type="domain" description="Aspartate/ornithine carbamoyltransferase Asp/Orn-binding" evidence="8">
    <location>
        <begin position="157"/>
        <end position="303"/>
    </location>
</feature>
<dbReference type="PRINTS" id="PR00101">
    <property type="entry name" value="ATCASE"/>
</dbReference>
<feature type="binding site" evidence="7">
    <location>
        <position position="88"/>
    </location>
    <ligand>
        <name>L-aspartate</name>
        <dbReference type="ChEBI" id="CHEBI:29991"/>
    </ligand>
</feature>
<dbReference type="GO" id="GO:0005829">
    <property type="term" value="C:cytosol"/>
    <property type="evidence" value="ECO:0007669"/>
    <property type="project" value="TreeGrafter"/>
</dbReference>
<feature type="binding site" evidence="7">
    <location>
        <position position="110"/>
    </location>
    <ligand>
        <name>carbamoyl phosphate</name>
        <dbReference type="ChEBI" id="CHEBI:58228"/>
    </ligand>
</feature>
<proteinExistence type="inferred from homology"/>
<dbReference type="EMBL" id="LWLG01000001">
    <property type="protein sequence ID" value="OAQ21884.1"/>
    <property type="molecule type" value="Genomic_DNA"/>
</dbReference>
<keyword evidence="11" id="KW-1185">Reference proteome</keyword>
<dbReference type="GO" id="GO:0006520">
    <property type="term" value="P:amino acid metabolic process"/>
    <property type="evidence" value="ECO:0007669"/>
    <property type="project" value="InterPro"/>
</dbReference>